<dbReference type="PANTHER" id="PTHR30086">
    <property type="entry name" value="ARGININE EXPORTER PROTEIN ARGO"/>
    <property type="match status" value="1"/>
</dbReference>
<proteinExistence type="predicted"/>
<evidence type="ECO:0000256" key="3">
    <source>
        <dbReference type="ARBA" id="ARBA00022692"/>
    </source>
</evidence>
<sequence length="208" mass="22070">MLQLSWLSFIATSLLIILTPGQDMVLVMSRTLSGGTRSGIVTAAGVSTGLLVHTTLATLGVGALLQASEWLFTVLKLAGALYLLYLGITLLRSSGELSLASSREAPASTLRIFVQGALSNVSNPKIVLFYLAFLPQFVPADAAHPMLSLFILGATFAGLTFLVKGPVALFAGLLSALIRRNPRILTRMHRTSGIVLLALGVKLALERR</sequence>
<dbReference type="OrthoDB" id="9804822at2"/>
<evidence type="ECO:0000313" key="8">
    <source>
        <dbReference type="Proteomes" id="UP000062788"/>
    </source>
</evidence>
<keyword evidence="8" id="KW-1185">Reference proteome</keyword>
<gene>
    <name evidence="7" type="ORF">WS67_16430</name>
</gene>
<evidence type="ECO:0000313" key="7">
    <source>
        <dbReference type="EMBL" id="KVE26445.1"/>
    </source>
</evidence>
<feature type="transmembrane region" description="Helical" evidence="6">
    <location>
        <begin position="40"/>
        <end position="64"/>
    </location>
</feature>
<evidence type="ECO:0000256" key="6">
    <source>
        <dbReference type="SAM" id="Phobius"/>
    </source>
</evidence>
<dbReference type="PANTHER" id="PTHR30086:SF20">
    <property type="entry name" value="ARGININE EXPORTER PROTEIN ARGO-RELATED"/>
    <property type="match status" value="1"/>
</dbReference>
<dbReference type="AlphaFoldDB" id="A0A103E158"/>
<keyword evidence="3 6" id="KW-0812">Transmembrane</keyword>
<keyword evidence="2" id="KW-1003">Cell membrane</keyword>
<dbReference type="RefSeq" id="WP_059518246.1">
    <property type="nucleotide sequence ID" value="NZ_LOWA01000034.1"/>
</dbReference>
<accession>A0A103E158</accession>
<organism evidence="7 8">
    <name type="scientific">Burkholderia singularis</name>
    <dbReference type="NCBI Taxonomy" id="1503053"/>
    <lineage>
        <taxon>Bacteria</taxon>
        <taxon>Pseudomonadati</taxon>
        <taxon>Pseudomonadota</taxon>
        <taxon>Betaproteobacteria</taxon>
        <taxon>Burkholderiales</taxon>
        <taxon>Burkholderiaceae</taxon>
        <taxon>Burkholderia</taxon>
        <taxon>pseudomallei group</taxon>
    </lineage>
</organism>
<comment type="subcellular location">
    <subcellularLocation>
        <location evidence="1">Cell membrane</location>
        <topology evidence="1">Multi-pass membrane protein</topology>
    </subcellularLocation>
</comment>
<feature type="transmembrane region" description="Helical" evidence="6">
    <location>
        <begin position="145"/>
        <end position="178"/>
    </location>
</feature>
<evidence type="ECO:0000256" key="4">
    <source>
        <dbReference type="ARBA" id="ARBA00022989"/>
    </source>
</evidence>
<feature type="transmembrane region" description="Helical" evidence="6">
    <location>
        <begin position="70"/>
        <end position="91"/>
    </location>
</feature>
<protein>
    <submittedName>
        <fullName evidence="7">Threonine transporter RhtB</fullName>
    </submittedName>
</protein>
<dbReference type="Pfam" id="PF01810">
    <property type="entry name" value="LysE"/>
    <property type="match status" value="1"/>
</dbReference>
<keyword evidence="5 6" id="KW-0472">Membrane</keyword>
<dbReference type="EMBL" id="LOWA01000034">
    <property type="protein sequence ID" value="KVE26445.1"/>
    <property type="molecule type" value="Genomic_DNA"/>
</dbReference>
<name>A0A103E158_9BURK</name>
<dbReference type="PIRSF" id="PIRSF006324">
    <property type="entry name" value="LeuE"/>
    <property type="match status" value="1"/>
</dbReference>
<evidence type="ECO:0000256" key="2">
    <source>
        <dbReference type="ARBA" id="ARBA00022475"/>
    </source>
</evidence>
<dbReference type="GO" id="GO:0015171">
    <property type="term" value="F:amino acid transmembrane transporter activity"/>
    <property type="evidence" value="ECO:0007669"/>
    <property type="project" value="TreeGrafter"/>
</dbReference>
<keyword evidence="4 6" id="KW-1133">Transmembrane helix</keyword>
<dbReference type="Proteomes" id="UP000062788">
    <property type="component" value="Unassembled WGS sequence"/>
</dbReference>
<reference evidence="7 8" key="1">
    <citation type="submission" date="2015-11" db="EMBL/GenBank/DDBJ databases">
        <title>Expanding the genomic diversity of Burkholderia species for the development of highly accurate diagnostics.</title>
        <authorList>
            <person name="Sahl J."/>
            <person name="Keim P."/>
            <person name="Wagner D."/>
        </authorList>
    </citation>
    <scope>NUCLEOTIDE SEQUENCE [LARGE SCALE GENOMIC DNA]</scope>
    <source>
        <strain evidence="7 8">TSV85</strain>
    </source>
</reference>
<feature type="transmembrane region" description="Helical" evidence="6">
    <location>
        <begin position="6"/>
        <end position="28"/>
    </location>
</feature>
<evidence type="ECO:0000256" key="1">
    <source>
        <dbReference type="ARBA" id="ARBA00004651"/>
    </source>
</evidence>
<dbReference type="GO" id="GO:0005886">
    <property type="term" value="C:plasma membrane"/>
    <property type="evidence" value="ECO:0007669"/>
    <property type="project" value="UniProtKB-SubCell"/>
</dbReference>
<evidence type="ECO:0000256" key="5">
    <source>
        <dbReference type="ARBA" id="ARBA00023136"/>
    </source>
</evidence>
<dbReference type="InterPro" id="IPR001123">
    <property type="entry name" value="LeuE-type"/>
</dbReference>
<comment type="caution">
    <text evidence="7">The sequence shown here is derived from an EMBL/GenBank/DDBJ whole genome shotgun (WGS) entry which is preliminary data.</text>
</comment>